<dbReference type="Pfam" id="PF00805">
    <property type="entry name" value="Pentapeptide"/>
    <property type="match status" value="3"/>
</dbReference>
<dbReference type="PANTHER" id="PTHR14136:SF17">
    <property type="entry name" value="BTB_POZ DOMAIN-CONTAINING PROTEIN KCTD9"/>
    <property type="match status" value="1"/>
</dbReference>
<dbReference type="PANTHER" id="PTHR14136">
    <property type="entry name" value="BTB_POZ DOMAIN-CONTAINING PROTEIN KCTD9"/>
    <property type="match status" value="1"/>
</dbReference>
<dbReference type="InterPro" id="IPR001646">
    <property type="entry name" value="5peptide_repeat"/>
</dbReference>
<gene>
    <name evidence="1" type="ORF">KTA_02270</name>
</gene>
<accession>A0A455SWY6</accession>
<evidence type="ECO:0000313" key="1">
    <source>
        <dbReference type="EMBL" id="BBH92028.1"/>
    </source>
</evidence>
<proteinExistence type="predicted"/>
<dbReference type="InterPro" id="IPR051082">
    <property type="entry name" value="Pentapeptide-BTB/POZ_domain"/>
</dbReference>
<sequence>MTTHPLPAELEEQLQAHRRWLDSRGSAGHRLSLPQADLHELDLSNYMLSFASLRDCNLSEANLCESWLAATDLTGSQLQGALLSYAHAEGVCFDQAILDEANLAKADCFRARLRQARLRHLRGVRVNLRNADLQAADLSYADLQRAILSSACLEAANLRGANLRWATLSGANLRGANLQQALLTGALLTCADLTGARLGSASLLGARDLDTVQADWIDISEDDGPPQLLYGEQARRWLLSATILRPSVTAGALLQQAGFSQEEISSLLQADWHTGLAPLFLLLNRLKAALQYGTDWLGLSPQQLYQLHAQIRAASSYTNPSAPRLQTLVRLKGLLAQALLGSLVAFCQPVTHPHYGPAILDLVLPKALIMVSLDRTIPTEELAIYHHQASSSQRVILYAPHFPARLVHYLSLDYVADYFAVVQSPEDLFHYLHVHHLS</sequence>
<name>A0A455SWY6_9CHLR</name>
<evidence type="ECO:0008006" key="2">
    <source>
        <dbReference type="Google" id="ProtNLM"/>
    </source>
</evidence>
<dbReference type="EMBL" id="AP019377">
    <property type="protein sequence ID" value="BBH92028.1"/>
    <property type="molecule type" value="Genomic_DNA"/>
</dbReference>
<dbReference type="Gene3D" id="2.160.20.80">
    <property type="entry name" value="E3 ubiquitin-protein ligase SopA"/>
    <property type="match status" value="1"/>
</dbReference>
<organism evidence="1">
    <name type="scientific">Thermogemmatispora argillosa</name>
    <dbReference type="NCBI Taxonomy" id="2045280"/>
    <lineage>
        <taxon>Bacteria</taxon>
        <taxon>Bacillati</taxon>
        <taxon>Chloroflexota</taxon>
        <taxon>Ktedonobacteria</taxon>
        <taxon>Thermogemmatisporales</taxon>
        <taxon>Thermogemmatisporaceae</taxon>
        <taxon>Thermogemmatispora</taxon>
    </lineage>
</organism>
<dbReference type="AlphaFoldDB" id="A0A455SWY6"/>
<reference evidence="1" key="1">
    <citation type="submission" date="2018-12" db="EMBL/GenBank/DDBJ databases">
        <title>Novel natural products biosynthetic potential of the class Ktedonobacteria.</title>
        <authorList>
            <person name="Zheng Y."/>
            <person name="Saitou A."/>
            <person name="Wang C.M."/>
            <person name="Toyoda A."/>
            <person name="Minakuchi Y."/>
            <person name="Sekiguchi Y."/>
            <person name="Ueda K."/>
            <person name="Takano H."/>
            <person name="Sakai Y."/>
            <person name="Yokota A."/>
            <person name="Yabe S."/>
        </authorList>
    </citation>
    <scope>NUCLEOTIDE SEQUENCE</scope>
    <source>
        <strain evidence="1">A3-2</strain>
    </source>
</reference>
<dbReference type="SUPFAM" id="SSF141571">
    <property type="entry name" value="Pentapeptide repeat-like"/>
    <property type="match status" value="2"/>
</dbReference>
<protein>
    <recommendedName>
        <fullName evidence="2">Pentapeptide repeat-containing protein</fullName>
    </recommendedName>
</protein>